<evidence type="ECO:0000256" key="1">
    <source>
        <dbReference type="SAM" id="MobiDB-lite"/>
    </source>
</evidence>
<gene>
    <name evidence="2" type="ORF">BaRGS_00004526</name>
</gene>
<accession>A0ABD0LZ27</accession>
<organism evidence="2 3">
    <name type="scientific">Batillaria attramentaria</name>
    <dbReference type="NCBI Taxonomy" id="370345"/>
    <lineage>
        <taxon>Eukaryota</taxon>
        <taxon>Metazoa</taxon>
        <taxon>Spiralia</taxon>
        <taxon>Lophotrochozoa</taxon>
        <taxon>Mollusca</taxon>
        <taxon>Gastropoda</taxon>
        <taxon>Caenogastropoda</taxon>
        <taxon>Sorbeoconcha</taxon>
        <taxon>Cerithioidea</taxon>
        <taxon>Batillariidae</taxon>
        <taxon>Batillaria</taxon>
    </lineage>
</organism>
<protein>
    <submittedName>
        <fullName evidence="2">Uncharacterized protein</fullName>
    </submittedName>
</protein>
<name>A0ABD0LZ27_9CAEN</name>
<comment type="caution">
    <text evidence="2">The sequence shown here is derived from an EMBL/GenBank/DDBJ whole genome shotgun (WGS) entry which is preliminary data.</text>
</comment>
<evidence type="ECO:0000313" key="3">
    <source>
        <dbReference type="Proteomes" id="UP001519460"/>
    </source>
</evidence>
<sequence length="122" mass="14166">MKGVFNKVITRNKKELLRRFNRHARTNEMHGFNSIKTTTTIKRSMRFLAVGKMTQKSYHIHQQRTRLFPRTSTSNGGNLDSRVVAQYPLNPLFYHKLSLQRHNSPRAQSARCGSVTPRRTLG</sequence>
<proteinExistence type="predicted"/>
<dbReference type="Proteomes" id="UP001519460">
    <property type="component" value="Unassembled WGS sequence"/>
</dbReference>
<reference evidence="2 3" key="1">
    <citation type="journal article" date="2023" name="Sci. Data">
        <title>Genome assembly of the Korean intertidal mud-creeper Batillaria attramentaria.</title>
        <authorList>
            <person name="Patra A.K."/>
            <person name="Ho P.T."/>
            <person name="Jun S."/>
            <person name="Lee S.J."/>
            <person name="Kim Y."/>
            <person name="Won Y.J."/>
        </authorList>
    </citation>
    <scope>NUCLEOTIDE SEQUENCE [LARGE SCALE GENOMIC DNA]</scope>
    <source>
        <strain evidence="2">Wonlab-2016</strain>
    </source>
</reference>
<dbReference type="EMBL" id="JACVVK020000016">
    <property type="protein sequence ID" value="KAK7504222.1"/>
    <property type="molecule type" value="Genomic_DNA"/>
</dbReference>
<feature type="region of interest" description="Disordered" evidence="1">
    <location>
        <begin position="103"/>
        <end position="122"/>
    </location>
</feature>
<dbReference type="AlphaFoldDB" id="A0ABD0LZ27"/>
<keyword evidence="3" id="KW-1185">Reference proteome</keyword>
<evidence type="ECO:0000313" key="2">
    <source>
        <dbReference type="EMBL" id="KAK7504222.1"/>
    </source>
</evidence>